<proteinExistence type="predicted"/>
<dbReference type="PRINTS" id="PR00038">
    <property type="entry name" value="HTHLUXR"/>
</dbReference>
<dbReference type="EMBL" id="LAZR01044707">
    <property type="protein sequence ID" value="KKL04000.1"/>
    <property type="molecule type" value="Genomic_DNA"/>
</dbReference>
<organism evidence="2">
    <name type="scientific">marine sediment metagenome</name>
    <dbReference type="NCBI Taxonomy" id="412755"/>
    <lineage>
        <taxon>unclassified sequences</taxon>
        <taxon>metagenomes</taxon>
        <taxon>ecological metagenomes</taxon>
    </lineage>
</organism>
<dbReference type="InterPro" id="IPR000792">
    <property type="entry name" value="Tscrpt_reg_LuxR_C"/>
</dbReference>
<name>A0A0F9A3G2_9ZZZZ</name>
<comment type="caution">
    <text evidence="2">The sequence shown here is derived from an EMBL/GenBank/DDBJ whole genome shotgun (WGS) entry which is preliminary data.</text>
</comment>
<dbReference type="InterPro" id="IPR036388">
    <property type="entry name" value="WH-like_DNA-bd_sf"/>
</dbReference>
<dbReference type="Pfam" id="PF00196">
    <property type="entry name" value="GerE"/>
    <property type="match status" value="1"/>
</dbReference>
<dbReference type="PROSITE" id="PS50043">
    <property type="entry name" value="HTH_LUXR_2"/>
    <property type="match status" value="1"/>
</dbReference>
<dbReference type="GO" id="GO:0003677">
    <property type="term" value="F:DNA binding"/>
    <property type="evidence" value="ECO:0007669"/>
    <property type="project" value="InterPro"/>
</dbReference>
<evidence type="ECO:0000313" key="2">
    <source>
        <dbReference type="EMBL" id="KKL04000.1"/>
    </source>
</evidence>
<dbReference type="AlphaFoldDB" id="A0A0F9A3G2"/>
<dbReference type="SMART" id="SM00421">
    <property type="entry name" value="HTH_LUXR"/>
    <property type="match status" value="1"/>
</dbReference>
<sequence>MVVANPKSLLTGREIEVLDLIVQGWSNIFICTRLHMGPKTVARHISIIYSKYNLSTKGSRQPRVSLVLKHYSDLDNRIPSIDQWEE</sequence>
<evidence type="ECO:0000259" key="1">
    <source>
        <dbReference type="PROSITE" id="PS50043"/>
    </source>
</evidence>
<gene>
    <name evidence="2" type="ORF">LCGC14_2620410</name>
</gene>
<dbReference type="Gene3D" id="1.10.10.10">
    <property type="entry name" value="Winged helix-like DNA-binding domain superfamily/Winged helix DNA-binding domain"/>
    <property type="match status" value="1"/>
</dbReference>
<feature type="domain" description="HTH luxR-type" evidence="1">
    <location>
        <begin position="3"/>
        <end position="71"/>
    </location>
</feature>
<protein>
    <recommendedName>
        <fullName evidence="1">HTH luxR-type domain-containing protein</fullName>
    </recommendedName>
</protein>
<feature type="non-terminal residue" evidence="2">
    <location>
        <position position="86"/>
    </location>
</feature>
<reference evidence="2" key="1">
    <citation type="journal article" date="2015" name="Nature">
        <title>Complex archaea that bridge the gap between prokaryotes and eukaryotes.</title>
        <authorList>
            <person name="Spang A."/>
            <person name="Saw J.H."/>
            <person name="Jorgensen S.L."/>
            <person name="Zaremba-Niedzwiedzka K."/>
            <person name="Martijn J."/>
            <person name="Lind A.E."/>
            <person name="van Eijk R."/>
            <person name="Schleper C."/>
            <person name="Guy L."/>
            <person name="Ettema T.J."/>
        </authorList>
    </citation>
    <scope>NUCLEOTIDE SEQUENCE</scope>
</reference>
<dbReference type="InterPro" id="IPR016032">
    <property type="entry name" value="Sig_transdc_resp-reg_C-effctor"/>
</dbReference>
<accession>A0A0F9A3G2</accession>
<dbReference type="SUPFAM" id="SSF46894">
    <property type="entry name" value="C-terminal effector domain of the bipartite response regulators"/>
    <property type="match status" value="1"/>
</dbReference>
<dbReference type="GO" id="GO:0006355">
    <property type="term" value="P:regulation of DNA-templated transcription"/>
    <property type="evidence" value="ECO:0007669"/>
    <property type="project" value="InterPro"/>
</dbReference>